<dbReference type="RefSeq" id="WP_216926537.1">
    <property type="nucleotide sequence ID" value="NZ_JAHOPC010000014.1"/>
</dbReference>
<feature type="domain" description="YcaO" evidence="1">
    <location>
        <begin position="49"/>
        <end position="405"/>
    </location>
</feature>
<accession>A0ABS6IAI5</accession>
<keyword evidence="3" id="KW-1185">Reference proteome</keyword>
<protein>
    <submittedName>
        <fullName evidence="2">YcaO-like family protein</fullName>
    </submittedName>
</protein>
<dbReference type="InterPro" id="IPR003776">
    <property type="entry name" value="YcaO-like_dom"/>
</dbReference>
<proteinExistence type="predicted"/>
<dbReference type="EMBL" id="JAHOPC010000014">
    <property type="protein sequence ID" value="MBU8868420.1"/>
    <property type="molecule type" value="Genomic_DNA"/>
</dbReference>
<evidence type="ECO:0000259" key="1">
    <source>
        <dbReference type="PROSITE" id="PS51664"/>
    </source>
</evidence>
<evidence type="ECO:0000313" key="3">
    <source>
        <dbReference type="Proteomes" id="UP000824166"/>
    </source>
</evidence>
<dbReference type="PANTHER" id="PTHR37809">
    <property type="entry name" value="RIBOSOMAL PROTEIN S12 METHYLTHIOTRANSFERASE ACCESSORY FACTOR YCAO"/>
    <property type="match status" value="1"/>
</dbReference>
<reference evidence="2 3" key="1">
    <citation type="submission" date="2021-06" db="EMBL/GenBank/DDBJ databases">
        <authorList>
            <person name="Jeong J.W."/>
        </authorList>
    </citation>
    <scope>NUCLEOTIDE SEQUENCE [LARGE SCALE GENOMIC DNA]</scope>
    <source>
        <strain evidence="2 3">MMS21-TAE1-1</strain>
    </source>
</reference>
<sequence>MTVDPILTLDPSLGLVSAATVYLPNEVGLWRTVASLANGRPRGEGFAAAVGAFDVKKRASITRGAGEAVERFALMPAAADVEHLVAPRDGTEGRIDFVSAGLGRASALAFEFPWYRATNLLTGQESYVPAPTVDYTAGGSTDVDPWSGFFDPSPNGAASGPSERFAQVSGIGEVIERDAFLSAWRRRAPLNEFVAEDMPADVRDAPETRSLFLLVDAARAAGVDFTLAFIPHDDSPLHVAVCIITGHAGNGQFGAVGLKAAADPIVALRGALQEGLQIRELFLSRTPSAAASPEVTDDESRADFWTTEQALAELSSWLRSFKPARFPAFKATPEVKDLVKYLARRDIQSQWVSLTHRLPPAIRELGWIAGKAICPGAVPLTMDETKAVLMPQGPAGLSLTPHPLI</sequence>
<gene>
    <name evidence="2" type="ORF">KSW38_19175</name>
</gene>
<name>A0ABS6IAI5_9MICC</name>
<evidence type="ECO:0000313" key="2">
    <source>
        <dbReference type="EMBL" id="MBU8868420.1"/>
    </source>
</evidence>
<comment type="caution">
    <text evidence="2">The sequence shown here is derived from an EMBL/GenBank/DDBJ whole genome shotgun (WGS) entry which is preliminary data.</text>
</comment>
<dbReference type="PROSITE" id="PS51664">
    <property type="entry name" value="YCAO"/>
    <property type="match status" value="1"/>
</dbReference>
<dbReference type="PANTHER" id="PTHR37809:SF1">
    <property type="entry name" value="RIBOSOMAL PROTEIN S12 METHYLTHIOTRANSFERASE ACCESSORY FACTOR YCAO"/>
    <property type="match status" value="1"/>
</dbReference>
<dbReference type="Pfam" id="PF02624">
    <property type="entry name" value="YcaO"/>
    <property type="match status" value="1"/>
</dbReference>
<organism evidence="2 3">
    <name type="scientific">Paenarthrobacter aromaticivorans</name>
    <dbReference type="NCBI Taxonomy" id="2849150"/>
    <lineage>
        <taxon>Bacteria</taxon>
        <taxon>Bacillati</taxon>
        <taxon>Actinomycetota</taxon>
        <taxon>Actinomycetes</taxon>
        <taxon>Micrococcales</taxon>
        <taxon>Micrococcaceae</taxon>
        <taxon>Paenarthrobacter</taxon>
    </lineage>
</organism>
<dbReference type="Proteomes" id="UP000824166">
    <property type="component" value="Unassembled WGS sequence"/>
</dbReference>